<keyword evidence="2" id="KW-1185">Reference proteome</keyword>
<evidence type="ECO:0000313" key="1">
    <source>
        <dbReference type="EMBL" id="OYR10164.1"/>
    </source>
</evidence>
<dbReference type="EMBL" id="NNRK01000034">
    <property type="protein sequence ID" value="OYR10164.1"/>
    <property type="molecule type" value="Genomic_DNA"/>
</dbReference>
<name>A0A256F5P4_9HYPH</name>
<dbReference type="Proteomes" id="UP000216345">
    <property type="component" value="Unassembled WGS sequence"/>
</dbReference>
<sequence>MAGIFSTREGQTGSTRSKLGHVGHCTYFFRILYAWSTIRQ</sequence>
<evidence type="ECO:0000313" key="2">
    <source>
        <dbReference type="Proteomes" id="UP000216345"/>
    </source>
</evidence>
<dbReference type="AlphaFoldDB" id="A0A256F5P4"/>
<accession>A0A256F5P4</accession>
<reference evidence="1 2" key="1">
    <citation type="submission" date="2017-07" db="EMBL/GenBank/DDBJ databases">
        <title>Phylogenetic study on the rhizospheric bacterium Ochrobactrum sp. A44.</title>
        <authorList>
            <person name="Krzyzanowska D.M."/>
            <person name="Ossowicki A."/>
            <person name="Rajewska M."/>
            <person name="Maciag T."/>
            <person name="Kaczynski Z."/>
            <person name="Czerwicka M."/>
            <person name="Jafra S."/>
        </authorList>
    </citation>
    <scope>NUCLEOTIDE SEQUENCE [LARGE SCALE GENOMIC DNA]</scope>
    <source>
        <strain evidence="1 2">PR17</strain>
    </source>
</reference>
<comment type="caution">
    <text evidence="1">The sequence shown here is derived from an EMBL/GenBank/DDBJ whole genome shotgun (WGS) entry which is preliminary data.</text>
</comment>
<proteinExistence type="predicted"/>
<gene>
    <name evidence="1" type="ORF">CEV32_2601</name>
</gene>
<organism evidence="1 2">
    <name type="scientific">Brucella rhizosphaerae</name>
    <dbReference type="NCBI Taxonomy" id="571254"/>
    <lineage>
        <taxon>Bacteria</taxon>
        <taxon>Pseudomonadati</taxon>
        <taxon>Pseudomonadota</taxon>
        <taxon>Alphaproteobacteria</taxon>
        <taxon>Hyphomicrobiales</taxon>
        <taxon>Brucellaceae</taxon>
        <taxon>Brucella/Ochrobactrum group</taxon>
        <taxon>Brucella</taxon>
    </lineage>
</organism>
<protein>
    <submittedName>
        <fullName evidence="1">Uncharacterized protein</fullName>
    </submittedName>
</protein>